<organism evidence="1 2">
    <name type="scientific">Gordonia phosphorivorans</name>
    <dbReference type="NCBI Taxonomy" id="1056982"/>
    <lineage>
        <taxon>Bacteria</taxon>
        <taxon>Bacillati</taxon>
        <taxon>Actinomycetota</taxon>
        <taxon>Actinomycetes</taxon>
        <taxon>Mycobacteriales</taxon>
        <taxon>Gordoniaceae</taxon>
        <taxon>Gordonia</taxon>
    </lineage>
</organism>
<comment type="caution">
    <text evidence="1">The sequence shown here is derived from an EMBL/GenBank/DDBJ whole genome shotgun (WGS) entry which is preliminary data.</text>
</comment>
<name>A0ABV6H5G0_9ACTN</name>
<proteinExistence type="predicted"/>
<dbReference type="Proteomes" id="UP001589783">
    <property type="component" value="Unassembled WGS sequence"/>
</dbReference>
<reference evidence="1 2" key="1">
    <citation type="submission" date="2024-09" db="EMBL/GenBank/DDBJ databases">
        <authorList>
            <person name="Sun Q."/>
            <person name="Mori K."/>
        </authorList>
    </citation>
    <scope>NUCLEOTIDE SEQUENCE [LARGE SCALE GENOMIC DNA]</scope>
    <source>
        <strain evidence="1 2">CCM 7957</strain>
    </source>
</reference>
<dbReference type="RefSeq" id="WP_382361541.1">
    <property type="nucleotide sequence ID" value="NZ_JBHLWV010000012.1"/>
</dbReference>
<protein>
    <submittedName>
        <fullName evidence="1">Uncharacterized protein</fullName>
    </submittedName>
</protein>
<gene>
    <name evidence="1" type="ORF">ACFFJD_04495</name>
</gene>
<accession>A0ABV6H5G0</accession>
<evidence type="ECO:0000313" key="2">
    <source>
        <dbReference type="Proteomes" id="UP001589783"/>
    </source>
</evidence>
<sequence length="40" mass="4675">MTSHRGQSWSSDTPYALGRSPQVWRPIYLTERLSPWALSR</sequence>
<keyword evidence="2" id="KW-1185">Reference proteome</keyword>
<dbReference type="EMBL" id="JBHLWV010000012">
    <property type="protein sequence ID" value="MFC0314112.1"/>
    <property type="molecule type" value="Genomic_DNA"/>
</dbReference>
<evidence type="ECO:0000313" key="1">
    <source>
        <dbReference type="EMBL" id="MFC0314112.1"/>
    </source>
</evidence>